<accession>A0A0C1EDJ3</accession>
<organism evidence="1 2">
    <name type="scientific">Parachlamydia acanthamoebae</name>
    <dbReference type="NCBI Taxonomy" id="83552"/>
    <lineage>
        <taxon>Bacteria</taxon>
        <taxon>Pseudomonadati</taxon>
        <taxon>Chlamydiota</taxon>
        <taxon>Chlamydiia</taxon>
        <taxon>Parachlamydiales</taxon>
        <taxon>Parachlamydiaceae</taxon>
        <taxon>Parachlamydia</taxon>
    </lineage>
</organism>
<evidence type="ECO:0000313" key="1">
    <source>
        <dbReference type="EMBL" id="KIA78143.1"/>
    </source>
</evidence>
<name>A0A0C1EDJ3_9BACT</name>
<dbReference type="EMBL" id="JSAM01000035">
    <property type="protein sequence ID" value="KIA78143.1"/>
    <property type="molecule type" value="Genomic_DNA"/>
</dbReference>
<protein>
    <submittedName>
        <fullName evidence="1">Uncharacterized protein</fullName>
    </submittedName>
</protein>
<dbReference type="PATRIC" id="fig|83552.4.peg.643"/>
<dbReference type="RefSeq" id="WP_039376489.1">
    <property type="nucleotide sequence ID" value="NZ_JSAM01000035.1"/>
</dbReference>
<dbReference type="Proteomes" id="UP000031307">
    <property type="component" value="Unassembled WGS sequence"/>
</dbReference>
<reference evidence="1 2" key="1">
    <citation type="journal article" date="2014" name="Mol. Biol. Evol.">
        <title>Massive expansion of Ubiquitination-related gene families within the Chlamydiae.</title>
        <authorList>
            <person name="Domman D."/>
            <person name="Collingro A."/>
            <person name="Lagkouvardos I."/>
            <person name="Gehre L."/>
            <person name="Weinmaier T."/>
            <person name="Rattei T."/>
            <person name="Subtil A."/>
            <person name="Horn M."/>
        </authorList>
    </citation>
    <scope>NUCLEOTIDE SEQUENCE [LARGE SCALE GENOMIC DNA]</scope>
    <source>
        <strain evidence="1 2">OEW1</strain>
    </source>
</reference>
<dbReference type="AlphaFoldDB" id="A0A0C1EDJ3"/>
<sequence length="514" mass="59630">MNLDPIQNARPNYVNLNSPKHFEKWRIYFQKKSRRFKSFFLKVAYNLAHQITFGKTSKKFKAKAIHLRWNLYKNITKKHFGDDFLGNSRNVARYSVIVEATAYQASKNLLQQCRADKQAKMMTKVKVKIPLMGICSGINLDIAERYLIKHETINEIIASNQKGASAEAIANQTVFSCIDHEEDYGVVFLEILQDLMKMKPSKLDDPLFFQSFTHISLLLTELDPHLKFSAAPVSPIIKKTLLKESPINDLLILERKLCEKERKSRSAWLGHAKEYPDSGCVKNVEAFQKAASDFINRQYRNALAQVKPSESHSRLIKKREDAINTLKWVTSYLEFQEEVKRIIPKKNGKYLISSRNYIRVLKKISDPTIRSVMKIMLFNHSLKSRYQVLARARGLKLESLKAIMGDSSLHASNVSYLQNLSKLEPGVYSVIFRTLKINTSHAITYFKIDENRGYLLDPNNIQIQCGDAKHTFLQFQKLLSFYKEPFYDPLSKFAIFKRKNRTNNLLIFHRFTKI</sequence>
<comment type="caution">
    <text evidence="1">The sequence shown here is derived from an EMBL/GenBank/DDBJ whole genome shotgun (WGS) entry which is preliminary data.</text>
</comment>
<gene>
    <name evidence="1" type="ORF">DB43_EP00010</name>
</gene>
<evidence type="ECO:0000313" key="2">
    <source>
        <dbReference type="Proteomes" id="UP000031307"/>
    </source>
</evidence>
<proteinExistence type="predicted"/>